<feature type="transmembrane region" description="Helical" evidence="1">
    <location>
        <begin position="68"/>
        <end position="86"/>
    </location>
</feature>
<accession>A0A9P8D204</accession>
<keyword evidence="1" id="KW-0472">Membrane</keyword>
<proteinExistence type="predicted"/>
<dbReference type="AlphaFoldDB" id="A0A9P8D204"/>
<dbReference type="Proteomes" id="UP000717515">
    <property type="component" value="Unassembled WGS sequence"/>
</dbReference>
<protein>
    <submittedName>
        <fullName evidence="2">Uncharacterized protein</fullName>
    </submittedName>
</protein>
<keyword evidence="1" id="KW-1133">Transmembrane helix</keyword>
<name>A0A9P8D204_MORAP</name>
<comment type="caution">
    <text evidence="2">The sequence shown here is derived from an EMBL/GenBank/DDBJ whole genome shotgun (WGS) entry which is preliminary data.</text>
</comment>
<organism evidence="2 3">
    <name type="scientific">Mortierella alpina</name>
    <name type="common">Oleaginous fungus</name>
    <name type="synonym">Mortierella renispora</name>
    <dbReference type="NCBI Taxonomy" id="64518"/>
    <lineage>
        <taxon>Eukaryota</taxon>
        <taxon>Fungi</taxon>
        <taxon>Fungi incertae sedis</taxon>
        <taxon>Mucoromycota</taxon>
        <taxon>Mortierellomycotina</taxon>
        <taxon>Mortierellomycetes</taxon>
        <taxon>Mortierellales</taxon>
        <taxon>Mortierellaceae</taxon>
        <taxon>Mortierella</taxon>
    </lineage>
</organism>
<keyword evidence="1" id="KW-0812">Transmembrane</keyword>
<feature type="transmembrane region" description="Helical" evidence="1">
    <location>
        <begin position="12"/>
        <end position="32"/>
    </location>
</feature>
<feature type="transmembrane region" description="Helical" evidence="1">
    <location>
        <begin position="487"/>
        <end position="507"/>
    </location>
</feature>
<sequence>MFVPWSFFQMYFFFFFFQILLSSALGAALALYSRSSQGYAHSIRWVRQGGYVEMFKAISISRRKSPESVIKTLSTVVFLSILISIADTGAKVFVKQAIRQTNDALQVIETTPFIKADTVAKMEGWTTTVRPGNSIVDALTMTINNTRNIPDAQPGRQYIPQQHPYESACNRLNFIPIHRNQTQLQVSNNGCANLTIYNDNLLELNVSRSYVTRRSEDRGTIILPGRYDVKHIGGDVLTGAKSSDLTLLVLVYTSDGRGCYTTDLNRNLVVPTQSGLSYPPTTLVTKCLYATGEIIALSSTSVRFSVPNLQSFHRVASSIFDQQDDLLVGMGLSISEGLFSHLASNVLDGIHVMEVKVTGTEVRLLTCAARRASKNGTTYLMCSYTTTAVVLTKPQVMLPEISARRAGKPYKLHDRYTIDIVAEHLPLTSSTTTGQPRYAMNSILNASMDAAKYFASLGQNFNIDWMDRKVIVIFETADRHKGYEIPLWLFATVAVLMAGSLALVLLVEVSIETKFKRSLHWMVSKELEPSSGRKAPALMKF</sequence>
<evidence type="ECO:0000313" key="2">
    <source>
        <dbReference type="EMBL" id="KAG9326380.1"/>
    </source>
</evidence>
<dbReference type="EMBL" id="JAIFTL010000020">
    <property type="protein sequence ID" value="KAG9326380.1"/>
    <property type="molecule type" value="Genomic_DNA"/>
</dbReference>
<reference evidence="2" key="1">
    <citation type="submission" date="2021-07" db="EMBL/GenBank/DDBJ databases">
        <title>Draft genome of Mortierella alpina, strain LL118, isolated from an aspen leaf litter sample.</title>
        <authorList>
            <person name="Yang S."/>
            <person name="Vinatzer B.A."/>
        </authorList>
    </citation>
    <scope>NUCLEOTIDE SEQUENCE</scope>
    <source>
        <strain evidence="2">LL118</strain>
    </source>
</reference>
<gene>
    <name evidence="2" type="ORF">KVV02_008000</name>
</gene>
<evidence type="ECO:0000313" key="3">
    <source>
        <dbReference type="Proteomes" id="UP000717515"/>
    </source>
</evidence>
<evidence type="ECO:0000256" key="1">
    <source>
        <dbReference type="SAM" id="Phobius"/>
    </source>
</evidence>